<dbReference type="InterPro" id="IPR009057">
    <property type="entry name" value="Homeodomain-like_sf"/>
</dbReference>
<evidence type="ECO:0000259" key="3">
    <source>
        <dbReference type="PROSITE" id="PS50977"/>
    </source>
</evidence>
<dbReference type="SUPFAM" id="SSF46689">
    <property type="entry name" value="Homeodomain-like"/>
    <property type="match status" value="1"/>
</dbReference>
<dbReference type="PRINTS" id="PR00455">
    <property type="entry name" value="HTHTETR"/>
</dbReference>
<keyword evidence="5" id="KW-1185">Reference proteome</keyword>
<dbReference type="PANTHER" id="PTHR30055:SF196">
    <property type="entry name" value="HTH-TYPE TRANSCRIPTIONAL REGULATOR RUTR"/>
    <property type="match status" value="1"/>
</dbReference>
<dbReference type="Gene3D" id="1.10.357.10">
    <property type="entry name" value="Tetracycline Repressor, domain 2"/>
    <property type="match status" value="1"/>
</dbReference>
<dbReference type="GO" id="GO:0000976">
    <property type="term" value="F:transcription cis-regulatory region binding"/>
    <property type="evidence" value="ECO:0007669"/>
    <property type="project" value="TreeGrafter"/>
</dbReference>
<dbReference type="GO" id="GO:0045892">
    <property type="term" value="P:negative regulation of DNA-templated transcription"/>
    <property type="evidence" value="ECO:0007669"/>
    <property type="project" value="InterPro"/>
</dbReference>
<evidence type="ECO:0000256" key="1">
    <source>
        <dbReference type="ARBA" id="ARBA00023125"/>
    </source>
</evidence>
<organism evidence="4 5">
    <name type="scientific">Pseudoroseicyclus tamaricis</name>
    <dbReference type="NCBI Taxonomy" id="2705421"/>
    <lineage>
        <taxon>Bacteria</taxon>
        <taxon>Pseudomonadati</taxon>
        <taxon>Pseudomonadota</taxon>
        <taxon>Alphaproteobacteria</taxon>
        <taxon>Rhodobacterales</taxon>
        <taxon>Paracoccaceae</taxon>
        <taxon>Pseudoroseicyclus</taxon>
    </lineage>
</organism>
<comment type="caution">
    <text evidence="4">The sequence shown here is derived from an EMBL/GenBank/DDBJ whole genome shotgun (WGS) entry which is preliminary data.</text>
</comment>
<dbReference type="SUPFAM" id="SSF48498">
    <property type="entry name" value="Tetracyclin repressor-like, C-terminal domain"/>
    <property type="match status" value="1"/>
</dbReference>
<dbReference type="Pfam" id="PF08362">
    <property type="entry name" value="TetR_C_3"/>
    <property type="match status" value="1"/>
</dbReference>
<dbReference type="AlphaFoldDB" id="A0A6B2JNV6"/>
<dbReference type="GO" id="GO:0003700">
    <property type="term" value="F:DNA-binding transcription factor activity"/>
    <property type="evidence" value="ECO:0007669"/>
    <property type="project" value="TreeGrafter"/>
</dbReference>
<evidence type="ECO:0000313" key="5">
    <source>
        <dbReference type="Proteomes" id="UP000474757"/>
    </source>
</evidence>
<protein>
    <submittedName>
        <fullName evidence="4">TetR family transcriptional regulator</fullName>
    </submittedName>
</protein>
<gene>
    <name evidence="4" type="ORF">GZA08_01905</name>
</gene>
<proteinExistence type="predicted"/>
<reference evidence="4 5" key="1">
    <citation type="submission" date="2020-02" db="EMBL/GenBank/DDBJ databases">
        <title>Pseudoroseicyclus tamarix, sp. nov., isolated from offshore sediment of a Tamarix chinensis forest.</title>
        <authorList>
            <person name="Gai Y."/>
        </authorList>
    </citation>
    <scope>NUCLEOTIDE SEQUENCE [LARGE SCALE GENOMIC DNA]</scope>
    <source>
        <strain evidence="4 5">CLL3-39</strain>
    </source>
</reference>
<keyword evidence="1 2" id="KW-0238">DNA-binding</keyword>
<feature type="domain" description="HTH tetR-type" evidence="3">
    <location>
        <begin position="23"/>
        <end position="83"/>
    </location>
</feature>
<dbReference type="Gene3D" id="1.10.10.60">
    <property type="entry name" value="Homeodomain-like"/>
    <property type="match status" value="1"/>
</dbReference>
<dbReference type="InterPro" id="IPR013573">
    <property type="entry name" value="Tscrpt_reg_YcdC_C"/>
</dbReference>
<feature type="DNA-binding region" description="H-T-H motif" evidence="2">
    <location>
        <begin position="46"/>
        <end position="65"/>
    </location>
</feature>
<dbReference type="RefSeq" id="WP_163889455.1">
    <property type="nucleotide sequence ID" value="NZ_JAAFYS010000001.1"/>
</dbReference>
<evidence type="ECO:0000256" key="2">
    <source>
        <dbReference type="PROSITE-ProRule" id="PRU00335"/>
    </source>
</evidence>
<name>A0A6B2JNV6_9RHOB</name>
<dbReference type="PANTHER" id="PTHR30055">
    <property type="entry name" value="HTH-TYPE TRANSCRIPTIONAL REGULATOR RUTR"/>
    <property type="match status" value="1"/>
</dbReference>
<accession>A0A6B2JNV6</accession>
<evidence type="ECO:0000313" key="4">
    <source>
        <dbReference type="EMBL" id="NDU99727.1"/>
    </source>
</evidence>
<dbReference type="Pfam" id="PF00440">
    <property type="entry name" value="TetR_N"/>
    <property type="match status" value="1"/>
</dbReference>
<dbReference type="InterPro" id="IPR001647">
    <property type="entry name" value="HTH_TetR"/>
</dbReference>
<dbReference type="EMBL" id="JAAGAB010000001">
    <property type="protein sequence ID" value="NDU99727.1"/>
    <property type="molecule type" value="Genomic_DNA"/>
</dbReference>
<dbReference type="InterPro" id="IPR050109">
    <property type="entry name" value="HTH-type_TetR-like_transc_reg"/>
</dbReference>
<sequence length="215" mass="23939">MRDDDGSNCAGPAATRRPSRIRERNREAILDAALEVFSKKGFRGATLDEIAGEAGLSKPNLLYYFRSKSAMHSALLERILSTWLDPLRALDETGDPRGEILGYVRGKMEMSRRYPRESRLFANEVLQGAPHVAARLSGELRAVVDEKAAVIAGWVGEERLPPLDGHHLIISIWALTQHYADFEVQIGAVLGREDPYPRAEAFLEMLFTRLMAPGP</sequence>
<dbReference type="PROSITE" id="PS50977">
    <property type="entry name" value="HTH_TETR_2"/>
    <property type="match status" value="1"/>
</dbReference>
<dbReference type="Proteomes" id="UP000474757">
    <property type="component" value="Unassembled WGS sequence"/>
</dbReference>
<dbReference type="InterPro" id="IPR036271">
    <property type="entry name" value="Tet_transcr_reg_TetR-rel_C_sf"/>
</dbReference>